<evidence type="ECO:0000259" key="5">
    <source>
        <dbReference type="PROSITE" id="PS51115"/>
    </source>
</evidence>
<gene>
    <name evidence="6" type="ORF">ASIM_LOCUS8658</name>
</gene>
<sequence length="96" mass="11490">MQSFIIPLQVVFSEPWEYYNKKHNINILKEHPARYNSYPTDATPLYWPLPKSFLGDRTASYNGFIRFKVENDDNRRGINRVLPDIAYFRYFAQVII</sequence>
<reference evidence="8" key="1">
    <citation type="submission" date="2017-02" db="UniProtKB">
        <authorList>
            <consortium name="WormBaseParasite"/>
        </authorList>
    </citation>
    <scope>IDENTIFICATION</scope>
</reference>
<keyword evidence="1" id="KW-0732">Signal</keyword>
<dbReference type="InterPro" id="IPR000034">
    <property type="entry name" value="Laminin_IV"/>
</dbReference>
<dbReference type="Pfam" id="PF00052">
    <property type="entry name" value="Laminin_B"/>
    <property type="match status" value="1"/>
</dbReference>
<feature type="domain" description="Laminin IV type A" evidence="5">
    <location>
        <begin position="1"/>
        <end position="96"/>
    </location>
</feature>
<keyword evidence="2" id="KW-0677">Repeat</keyword>
<evidence type="ECO:0000313" key="6">
    <source>
        <dbReference type="EMBL" id="VDK33498.1"/>
    </source>
</evidence>
<evidence type="ECO:0000256" key="2">
    <source>
        <dbReference type="ARBA" id="ARBA00022737"/>
    </source>
</evidence>
<dbReference type="PROSITE" id="PS51115">
    <property type="entry name" value="LAMININ_IVA"/>
    <property type="match status" value="1"/>
</dbReference>
<protein>
    <submittedName>
        <fullName evidence="8">Laminin alpha chain (inferred by orthology to a C. elegans protein)</fullName>
    </submittedName>
</protein>
<dbReference type="Proteomes" id="UP000267096">
    <property type="component" value="Unassembled WGS sequence"/>
</dbReference>
<name>A0A0M3JMN8_ANISI</name>
<evidence type="ECO:0000313" key="7">
    <source>
        <dbReference type="Proteomes" id="UP000267096"/>
    </source>
</evidence>
<dbReference type="AlphaFoldDB" id="A0A0M3JMN8"/>
<reference evidence="6 7" key="2">
    <citation type="submission" date="2018-11" db="EMBL/GenBank/DDBJ databases">
        <authorList>
            <consortium name="Pathogen Informatics"/>
        </authorList>
    </citation>
    <scope>NUCLEOTIDE SEQUENCE [LARGE SCALE GENOMIC DNA]</scope>
</reference>
<evidence type="ECO:0000256" key="4">
    <source>
        <dbReference type="ARBA" id="ARBA00023180"/>
    </source>
</evidence>
<proteinExistence type="predicted"/>
<evidence type="ECO:0000256" key="3">
    <source>
        <dbReference type="ARBA" id="ARBA00023157"/>
    </source>
</evidence>
<evidence type="ECO:0000313" key="8">
    <source>
        <dbReference type="WBParaSite" id="ASIM_0000892601-mRNA-1"/>
    </source>
</evidence>
<dbReference type="EMBL" id="UYRR01024149">
    <property type="protein sequence ID" value="VDK33498.1"/>
    <property type="molecule type" value="Genomic_DNA"/>
</dbReference>
<organism evidence="8">
    <name type="scientific">Anisakis simplex</name>
    <name type="common">Herring worm</name>
    <dbReference type="NCBI Taxonomy" id="6269"/>
    <lineage>
        <taxon>Eukaryota</taxon>
        <taxon>Metazoa</taxon>
        <taxon>Ecdysozoa</taxon>
        <taxon>Nematoda</taxon>
        <taxon>Chromadorea</taxon>
        <taxon>Rhabditida</taxon>
        <taxon>Spirurina</taxon>
        <taxon>Ascaridomorpha</taxon>
        <taxon>Ascaridoidea</taxon>
        <taxon>Anisakidae</taxon>
        <taxon>Anisakis</taxon>
        <taxon>Anisakis simplex complex</taxon>
    </lineage>
</organism>
<keyword evidence="7" id="KW-1185">Reference proteome</keyword>
<dbReference type="WBParaSite" id="ASIM_0000892601-mRNA-1">
    <property type="protein sequence ID" value="ASIM_0000892601-mRNA-1"/>
    <property type="gene ID" value="ASIM_0000892601"/>
</dbReference>
<keyword evidence="3" id="KW-1015">Disulfide bond</keyword>
<keyword evidence="4" id="KW-0325">Glycoprotein</keyword>
<dbReference type="OrthoDB" id="5847126at2759"/>
<evidence type="ECO:0000256" key="1">
    <source>
        <dbReference type="ARBA" id="ARBA00022729"/>
    </source>
</evidence>
<accession>A0A0M3JMN8</accession>